<gene>
    <name evidence="1" type="ORF">SAMN05216505_105341</name>
</gene>
<dbReference type="AlphaFoldDB" id="A0A1G6SJW9"/>
<dbReference type="STRING" id="67344.SAMN05216505_105341"/>
<evidence type="ECO:0008006" key="3">
    <source>
        <dbReference type="Google" id="ProtNLM"/>
    </source>
</evidence>
<evidence type="ECO:0000313" key="1">
    <source>
        <dbReference type="EMBL" id="SDD16425.1"/>
    </source>
</evidence>
<dbReference type="Gene3D" id="1.20.1270.360">
    <property type="match status" value="1"/>
</dbReference>
<sequence length="170" mass="18054">MVCGYPRRPDVSGRAGTAVPGAAVRGLSARGRGYPPGVTTPSPVPQVSQQELYRYLEDRFACAQACAECSRACAVRASLVNPGDGTPQELVRRKGVICAEVCDATSRVLSEENQTDEEAVRAQVEWCRQVCVEAAHAFDGHPGAERTAEVCRACARACTDFLGTLTPSAP</sequence>
<dbReference type="InterPro" id="IPR005560">
    <property type="entry name" value="Csp_YhjQ"/>
</dbReference>
<name>A0A1G6SJW9_9ACTN</name>
<proteinExistence type="predicted"/>
<dbReference type="Proteomes" id="UP000182100">
    <property type="component" value="Unassembled WGS sequence"/>
</dbReference>
<organism evidence="1 2">
    <name type="scientific">Streptomyces prasinopilosus</name>
    <dbReference type="NCBI Taxonomy" id="67344"/>
    <lineage>
        <taxon>Bacteria</taxon>
        <taxon>Bacillati</taxon>
        <taxon>Actinomycetota</taxon>
        <taxon>Actinomycetes</taxon>
        <taxon>Kitasatosporales</taxon>
        <taxon>Streptomycetaceae</taxon>
        <taxon>Streptomyces</taxon>
    </lineage>
</organism>
<dbReference type="EMBL" id="FMZK01000005">
    <property type="protein sequence ID" value="SDD16425.1"/>
    <property type="molecule type" value="Genomic_DNA"/>
</dbReference>
<protein>
    <recommendedName>
        <fullName evidence="3">Ferredoxin</fullName>
    </recommendedName>
</protein>
<dbReference type="PANTHER" id="PTHR37310">
    <property type="entry name" value="CYTOPLASMIC PROTEIN-RELATED"/>
    <property type="match status" value="1"/>
</dbReference>
<keyword evidence="2" id="KW-1185">Reference proteome</keyword>
<dbReference type="PANTHER" id="PTHR37310:SF1">
    <property type="entry name" value="CYTOPLASMIC PROTEIN"/>
    <property type="match status" value="1"/>
</dbReference>
<reference evidence="2" key="1">
    <citation type="submission" date="2016-10" db="EMBL/GenBank/DDBJ databases">
        <authorList>
            <person name="Varghese N."/>
            <person name="Submissions S."/>
        </authorList>
    </citation>
    <scope>NUCLEOTIDE SEQUENCE [LARGE SCALE GENOMIC DNA]</scope>
    <source>
        <strain evidence="2">CGMCC 4.3504</strain>
    </source>
</reference>
<evidence type="ECO:0000313" key="2">
    <source>
        <dbReference type="Proteomes" id="UP000182100"/>
    </source>
</evidence>
<accession>A0A1G6SJW9</accession>
<dbReference type="Pfam" id="PF03860">
    <property type="entry name" value="Csp"/>
    <property type="match status" value="1"/>
</dbReference>